<dbReference type="EMBL" id="QGQD01000045">
    <property type="protein sequence ID" value="TLD00879.1"/>
    <property type="molecule type" value="Genomic_DNA"/>
</dbReference>
<proteinExistence type="predicted"/>
<evidence type="ECO:0000313" key="2">
    <source>
        <dbReference type="Proteomes" id="UP000306509"/>
    </source>
</evidence>
<dbReference type="InterPro" id="IPR025893">
    <property type="entry name" value="Tocopherol_cyclase"/>
</dbReference>
<dbReference type="RefSeq" id="WP_047833490.1">
    <property type="nucleotide sequence ID" value="NZ_QGQD01000045.1"/>
</dbReference>
<dbReference type="PANTHER" id="PTHR35309:SF4">
    <property type="entry name" value="TOCOPHEROL CYCLASE"/>
    <property type="match status" value="1"/>
</dbReference>
<dbReference type="Proteomes" id="UP000306509">
    <property type="component" value="Unassembled WGS sequence"/>
</dbReference>
<dbReference type="STRING" id="180332.GCA_000797495_04012"/>
<dbReference type="Pfam" id="PF14249">
    <property type="entry name" value="Tocopherol_cycl"/>
    <property type="match status" value="1"/>
</dbReference>
<evidence type="ECO:0008006" key="3">
    <source>
        <dbReference type="Google" id="ProtNLM"/>
    </source>
</evidence>
<accession>A0A4U8Q8L0</accession>
<dbReference type="AlphaFoldDB" id="A0A4U8Q8L0"/>
<organism evidence="1 2">
    <name type="scientific">Robinsoniella peoriensis</name>
    <dbReference type="NCBI Taxonomy" id="180332"/>
    <lineage>
        <taxon>Bacteria</taxon>
        <taxon>Bacillati</taxon>
        <taxon>Bacillota</taxon>
        <taxon>Clostridia</taxon>
        <taxon>Lachnospirales</taxon>
        <taxon>Lachnospiraceae</taxon>
        <taxon>Robinsoniella</taxon>
    </lineage>
</organism>
<dbReference type="SUPFAM" id="SSF159245">
    <property type="entry name" value="AttH-like"/>
    <property type="match status" value="1"/>
</dbReference>
<gene>
    <name evidence="1" type="ORF">DSM106044_02075</name>
</gene>
<dbReference type="GO" id="GO:0009976">
    <property type="term" value="F:tocopherol cyclase activity"/>
    <property type="evidence" value="ECO:0007669"/>
    <property type="project" value="InterPro"/>
</dbReference>
<keyword evidence="2" id="KW-1185">Reference proteome</keyword>
<sequence length="306" mass="35100">MKKVRQYLTIPRKSFHGEKKKKSFFEGWYLKHQSGKESLSFIPAFHIDEEGNRSASIQVITNDESFYTEFPVEYFYASPLNFYCRIGKNTFSEKGIILDIKTKDLRVIGKIRYGELKAPRKDIMGPFRFAPFMQCNHGVLSMHHELTGTVVVNGHRYDFAGGTGYIEKDWGSSFPSEYLWTQCSWNGGAGGDLMLSLAKIPLLKGSFTGCICCIMQGGKEYRLATYRGVRILIFNDKEALIRQGKYWFHAEVLKQNPSDLKAPVNGSMGRAVKESLSCEMHYRFWKRDELIFDVISPQASLEIMKE</sequence>
<comment type="caution">
    <text evidence="1">The sequence shown here is derived from an EMBL/GenBank/DDBJ whole genome shotgun (WGS) entry which is preliminary data.</text>
</comment>
<reference evidence="1 2" key="1">
    <citation type="journal article" date="2019" name="Anaerobe">
        <title>Detection of Robinsoniella peoriensis in multiple bone samples of a trauma patient.</title>
        <authorList>
            <person name="Schrottner P."/>
            <person name="Hartwich K."/>
            <person name="Bunk B."/>
            <person name="Schober I."/>
            <person name="Helbig S."/>
            <person name="Rudolph W.W."/>
            <person name="Gunzer F."/>
        </authorList>
    </citation>
    <scope>NUCLEOTIDE SEQUENCE [LARGE SCALE GENOMIC DNA]</scope>
    <source>
        <strain evidence="1 2">DSM 106044</strain>
    </source>
</reference>
<evidence type="ECO:0000313" key="1">
    <source>
        <dbReference type="EMBL" id="TLD00879.1"/>
    </source>
</evidence>
<name>A0A4U8Q8L0_9FIRM</name>
<protein>
    <recommendedName>
        <fullName evidence="3">Tocopherol cyclase</fullName>
    </recommendedName>
</protein>
<dbReference type="PANTHER" id="PTHR35309">
    <property type="match status" value="1"/>
</dbReference>